<dbReference type="InterPro" id="IPR006016">
    <property type="entry name" value="UspA"/>
</dbReference>
<dbReference type="SUPFAM" id="SSF52402">
    <property type="entry name" value="Adenine nucleotide alpha hydrolases-like"/>
    <property type="match status" value="2"/>
</dbReference>
<dbReference type="EMBL" id="JAVDRD010000013">
    <property type="protein sequence ID" value="MDR6512914.1"/>
    <property type="molecule type" value="Genomic_DNA"/>
</dbReference>
<evidence type="ECO:0000313" key="3">
    <source>
        <dbReference type="EMBL" id="MDR6512914.1"/>
    </source>
</evidence>
<protein>
    <submittedName>
        <fullName evidence="3">Nucleotide-binding universal stress UspA family protein</fullName>
    </submittedName>
</protein>
<dbReference type="PANTHER" id="PTHR46268:SF15">
    <property type="entry name" value="UNIVERSAL STRESS PROTEIN HP_0031"/>
    <property type="match status" value="1"/>
</dbReference>
<organism evidence="3 4">
    <name type="scientific">Novosphingobium capsulatum</name>
    <dbReference type="NCBI Taxonomy" id="13688"/>
    <lineage>
        <taxon>Bacteria</taxon>
        <taxon>Pseudomonadati</taxon>
        <taxon>Pseudomonadota</taxon>
        <taxon>Alphaproteobacteria</taxon>
        <taxon>Sphingomonadales</taxon>
        <taxon>Sphingomonadaceae</taxon>
        <taxon>Novosphingobium</taxon>
    </lineage>
</organism>
<dbReference type="PANTHER" id="PTHR46268">
    <property type="entry name" value="STRESS RESPONSE PROTEIN NHAX"/>
    <property type="match status" value="1"/>
</dbReference>
<gene>
    <name evidence="3" type="ORF">J2792_003802</name>
</gene>
<evidence type="ECO:0000313" key="4">
    <source>
        <dbReference type="Proteomes" id="UP001184150"/>
    </source>
</evidence>
<dbReference type="Gene3D" id="3.40.50.12370">
    <property type="match status" value="1"/>
</dbReference>
<accession>A0ABU1MRR7</accession>
<proteinExistence type="inferred from homology"/>
<comment type="caution">
    <text evidence="3">The sequence shown here is derived from an EMBL/GenBank/DDBJ whole genome shotgun (WGS) entry which is preliminary data.</text>
</comment>
<sequence length="259" mass="27086">MRSILCPVDGAKTLDDRLETALALARVTNGHVCVQIASPFAEMAVWEPFGGAALTAEVIAQVREEDRALAEKVDARLAPQDVPFDVMETAQAPIPAAYASARFADVVVTSLADPLVEELVLGVRSPVLAVPKGAPLVDFTGPAMIAWDGGIEAAHAMRAALPLLTRASAVHIVAVEEKPDALPALDAAAYLSRHGIHAETHAIQAAGPIAATLVDTARRLGAGLIVMGLFGRSRLRELLLGGVSRAMLDNSTVPLLLAH</sequence>
<dbReference type="Pfam" id="PF00582">
    <property type="entry name" value="Usp"/>
    <property type="match status" value="1"/>
</dbReference>
<evidence type="ECO:0000259" key="2">
    <source>
        <dbReference type="Pfam" id="PF00582"/>
    </source>
</evidence>
<keyword evidence="4" id="KW-1185">Reference proteome</keyword>
<dbReference type="PRINTS" id="PR01438">
    <property type="entry name" value="UNVRSLSTRESS"/>
</dbReference>
<evidence type="ECO:0000256" key="1">
    <source>
        <dbReference type="ARBA" id="ARBA00008791"/>
    </source>
</evidence>
<feature type="domain" description="UspA" evidence="2">
    <location>
        <begin position="181"/>
        <end position="258"/>
    </location>
</feature>
<reference evidence="3 4" key="1">
    <citation type="submission" date="2023-07" db="EMBL/GenBank/DDBJ databases">
        <title>Sorghum-associated microbial communities from plants grown in Nebraska, USA.</title>
        <authorList>
            <person name="Schachtman D."/>
        </authorList>
    </citation>
    <scope>NUCLEOTIDE SEQUENCE [LARGE SCALE GENOMIC DNA]</scope>
    <source>
        <strain evidence="3 4">DS1027</strain>
    </source>
</reference>
<dbReference type="Proteomes" id="UP001184150">
    <property type="component" value="Unassembled WGS sequence"/>
</dbReference>
<dbReference type="InterPro" id="IPR006015">
    <property type="entry name" value="Universal_stress_UspA"/>
</dbReference>
<name>A0ABU1MRR7_9SPHN</name>
<dbReference type="RefSeq" id="WP_062788056.1">
    <property type="nucleotide sequence ID" value="NZ_CP140000.1"/>
</dbReference>
<comment type="similarity">
    <text evidence="1">Belongs to the universal stress protein A family.</text>
</comment>
<dbReference type="CDD" id="cd00293">
    <property type="entry name" value="USP-like"/>
    <property type="match status" value="1"/>
</dbReference>